<dbReference type="InterPro" id="IPR025333">
    <property type="entry name" value="DUF4239"/>
</dbReference>
<evidence type="ECO:0000313" key="4">
    <source>
        <dbReference type="Proteomes" id="UP000424673"/>
    </source>
</evidence>
<dbReference type="EMBL" id="CP044328">
    <property type="protein sequence ID" value="QGM95571.1"/>
    <property type="molecule type" value="Genomic_DNA"/>
</dbReference>
<evidence type="ECO:0000256" key="2">
    <source>
        <dbReference type="SAM" id="SignalP"/>
    </source>
</evidence>
<protein>
    <submittedName>
        <fullName evidence="3">DUF4239 domain-containing protein</fullName>
    </submittedName>
</protein>
<feature type="transmembrane region" description="Helical" evidence="1">
    <location>
        <begin position="136"/>
        <end position="154"/>
    </location>
</feature>
<feature type="transmembrane region" description="Helical" evidence="1">
    <location>
        <begin position="161"/>
        <end position="180"/>
    </location>
</feature>
<reference evidence="4" key="1">
    <citation type="submission" date="2019-09" db="EMBL/GenBank/DDBJ databases">
        <title>Isolation and complete genome sequencing of Methylocystis species.</title>
        <authorList>
            <person name="Rumah B.L."/>
            <person name="Stead C.E."/>
            <person name="Stevens B.C."/>
            <person name="Minton N.P."/>
            <person name="Grosse-Honebrink A."/>
            <person name="Zhang Y."/>
        </authorList>
    </citation>
    <scope>NUCLEOTIDE SEQUENCE [LARGE SCALE GENOMIC DNA]</scope>
    <source>
        <strain evidence="4">BRCS1</strain>
    </source>
</reference>
<feature type="signal peptide" evidence="2">
    <location>
        <begin position="1"/>
        <end position="17"/>
    </location>
</feature>
<sequence>MIASLLAVCLGFLLVTAKNNFDKKVDEVRTQASKVVLLHRVLDLFGDEANEARTKIMRTVQGQIDLLQVASGSIIDQKEAFKKAKIDSFREAVLNLDAKDEKKSWAKTAALNLTQEISGIRWKIYNDLNANIPMEVVIFLIALLVTVFFNFGVISHHHWTAALGLVTASLCVSGAIFLLVELDRPFQGFFTVPTDPLRSAVDIIKTG</sequence>
<dbReference type="Pfam" id="PF14023">
    <property type="entry name" value="Bestrophin-like"/>
    <property type="match status" value="1"/>
</dbReference>
<evidence type="ECO:0000313" key="3">
    <source>
        <dbReference type="EMBL" id="QGM95571.1"/>
    </source>
</evidence>
<keyword evidence="2" id="KW-0732">Signal</keyword>
<keyword evidence="1" id="KW-0812">Transmembrane</keyword>
<keyword evidence="4" id="KW-1185">Reference proteome</keyword>
<organism evidence="3 4">
    <name type="scientific">Methylocystis rosea</name>
    <dbReference type="NCBI Taxonomy" id="173366"/>
    <lineage>
        <taxon>Bacteria</taxon>
        <taxon>Pseudomonadati</taxon>
        <taxon>Pseudomonadota</taxon>
        <taxon>Alphaproteobacteria</taxon>
        <taxon>Hyphomicrobiales</taxon>
        <taxon>Methylocystaceae</taxon>
        <taxon>Methylocystis</taxon>
    </lineage>
</organism>
<keyword evidence="1" id="KW-1133">Transmembrane helix</keyword>
<evidence type="ECO:0000256" key="1">
    <source>
        <dbReference type="SAM" id="Phobius"/>
    </source>
</evidence>
<proteinExistence type="predicted"/>
<gene>
    <name evidence="3" type="ORF">F7D13_06560</name>
</gene>
<accession>A0ABX6ENQ9</accession>
<dbReference type="Proteomes" id="UP000424673">
    <property type="component" value="Chromosome"/>
</dbReference>
<feature type="chain" id="PRO_5046523029" evidence="2">
    <location>
        <begin position="18"/>
        <end position="207"/>
    </location>
</feature>
<name>A0ABX6ENQ9_9HYPH</name>
<keyword evidence="1" id="KW-0472">Membrane</keyword>
<reference evidence="3 4" key="2">
    <citation type="journal article" date="2021" name="AMB Express">
        <title>Isolation and characterisation of Methylocystis spp. for poly-3-hydroxybutyrate production using waste methane feedstocks.</title>
        <authorList>
            <person name="Rumah B.L."/>
            <person name="Stead C.E."/>
            <person name="Claxton Stevens B.H."/>
            <person name="Minton N.P."/>
            <person name="Grosse-Honebrink A."/>
            <person name="Zhang Y."/>
        </authorList>
    </citation>
    <scope>NUCLEOTIDE SEQUENCE [LARGE SCALE GENOMIC DNA]</scope>
    <source>
        <strain evidence="3 4">BRCS1</strain>
    </source>
</reference>